<dbReference type="Gene3D" id="3.80.10.10">
    <property type="entry name" value="Ribonuclease Inhibitor"/>
    <property type="match status" value="6"/>
</dbReference>
<accession>A0A6P7ZHD0</accession>
<evidence type="ECO:0000256" key="7">
    <source>
        <dbReference type="ARBA" id="ARBA00022737"/>
    </source>
</evidence>
<dbReference type="InterPro" id="IPR000477">
    <property type="entry name" value="RT_dom"/>
</dbReference>
<keyword evidence="7" id="KW-0677">Repeat</keyword>
<keyword evidence="12" id="KW-0325">Glycoprotein</keyword>
<keyword evidence="9" id="KW-1133">Transmembrane helix</keyword>
<dbReference type="Pfam" id="PF01582">
    <property type="entry name" value="TIR"/>
    <property type="match status" value="1"/>
</dbReference>
<evidence type="ECO:0000256" key="9">
    <source>
        <dbReference type="ARBA" id="ARBA00022989"/>
    </source>
</evidence>
<evidence type="ECO:0000313" key="16">
    <source>
        <dbReference type="Proteomes" id="UP000515156"/>
    </source>
</evidence>
<dbReference type="InterPro" id="IPR000157">
    <property type="entry name" value="TIR_dom"/>
</dbReference>
<dbReference type="SUPFAM" id="SSF56672">
    <property type="entry name" value="DNA/RNA polymerases"/>
    <property type="match status" value="1"/>
</dbReference>
<evidence type="ECO:0000256" key="3">
    <source>
        <dbReference type="ARBA" id="ARBA00022588"/>
    </source>
</evidence>
<dbReference type="SMART" id="SM00255">
    <property type="entry name" value="TIR"/>
    <property type="match status" value="1"/>
</dbReference>
<dbReference type="GO" id="GO:0006954">
    <property type="term" value="P:inflammatory response"/>
    <property type="evidence" value="ECO:0007669"/>
    <property type="project" value="UniProtKB-KW"/>
</dbReference>
<name>A0A6P7ZHD0_9AMPH</name>
<dbReference type="FunFam" id="3.80.10.10:FF:000770">
    <property type="entry name" value="Uncharacterized protein"/>
    <property type="match status" value="1"/>
</dbReference>
<comment type="similarity">
    <text evidence="2">Belongs to the Toll-like receptor family.</text>
</comment>
<dbReference type="SMART" id="SM00082">
    <property type="entry name" value="LRRCT"/>
    <property type="match status" value="1"/>
</dbReference>
<dbReference type="Proteomes" id="UP000515156">
    <property type="component" value="Chromosome 1"/>
</dbReference>
<keyword evidence="16" id="KW-1185">Reference proteome</keyword>
<evidence type="ECO:0000259" key="14">
    <source>
        <dbReference type="PROSITE" id="PS50104"/>
    </source>
</evidence>
<keyword evidence="3" id="KW-0399">Innate immunity</keyword>
<evidence type="ECO:0000256" key="10">
    <source>
        <dbReference type="ARBA" id="ARBA00023136"/>
    </source>
</evidence>
<dbReference type="FunFam" id="3.40.50.10140:FF:000001">
    <property type="entry name" value="Toll-like receptor 2"/>
    <property type="match status" value="1"/>
</dbReference>
<evidence type="ECO:0000313" key="17">
    <source>
        <dbReference type="RefSeq" id="XP_030077228.1"/>
    </source>
</evidence>
<proteinExistence type="inferred from homology"/>
<dbReference type="InterPro" id="IPR000483">
    <property type="entry name" value="Cys-rich_flank_reg_C"/>
</dbReference>
<dbReference type="SMART" id="SM00369">
    <property type="entry name" value="LRR_TYP"/>
    <property type="match status" value="18"/>
</dbReference>
<sequence>MAFYKLLQEQVTSPLINLFNDMITSGTLSDRLNEAKVIVLLKPSRDEREVGSYRPISLLNCNIKIYAKILANRLARVLPDLVASPQVGFVKGRSVASNIRALLASLETVEAQKRPSVLVSFDAEKAFDRVVWNFMFEVLKKVGIEGAFRNAVGALYSNPQAYMWINGEKSDLFPIRRGTRQGCPLSPLLFVLVLDPLIREISAHPEVTGVKWGPLSFKVSAFADDILVHLTQPKRSLEALLELFQEYGDFSGFKINYSKSLALTTNDSVRRLWGGTFPLKWAVESLRYLGVRITMHTTALYQTNITRLVDTMKGQLGSCLINLVSGYTYRNCIRYYNFSSTVSCRNVTDDGLHEALADLPNNIHILILSRNNIQHLPVGSFVRLNYLVHLQMDCNWISSIKAGAFQDLGSLSILNLSSNVLKSLQPDVFRGLANLSTLILSHNFLASFSADVMRPLVQLQLLDFSSNNLTNFSSVVEAVAGLHTLNTLNIKQNHIHCLTASTLLPHGLSYLSLANNSISQLQLPLEFLSMVQKLDMSNTSLQDTQNLTSLNLSSLLYLDMKGNPMSFKEVENLLRYLKAPVQNLSLSFMNMSQPEYFKKLCQLLQGKSVRYLMVKRNNFQNVTGSMDSCGIVEHLDLSYNNIKVPNLFSNAHLSKTLKRLDLVHNKIHTIKFCKGKQFSNCLPNLWYLSLQYNRLSAVPSNAFYSLTSLTHLSLAVNEINYISKTAFQGLTKLQYLTLSNNAIGEVFDTTFSYIHALKILKLRNNRIAVLYNSTFSSLWVLEVLDLGKNNIKRIEEATFKGLKFLQDLYLDQNQLESISSTLFQDLKALQVLDLANNRLKFTTGDLSDPPFVYLGNLRVLKLQKQQMHGLKMLPQNLFSKLHALKQLIISDNFFHTLGNSPFQELKNLTELDMRDTSIANHAFYNQTFTGLSNLKILHLENVGLGALEKGLFQELKNLSILILKNNFIHSVEEGDIPDLPRLQYLDLSFNSMLCTCTNAWFQDWARSSPVQVVFFQQYRCLPPSQRATYLVDFDKSICDIDLGLLAFCCSVPVVLTCLFVSIGHVKGKWYFVYGFYVLRIWLQEVWLRRRKEKPHRPAHWTFDLLCRPSNFHQLHNCFFSRYDAFVSYSIKDEDWVLTHLLPNLEEKEPPQFKLCLHQRDFEVGKPIVSNIVDAIYNSRKTLCIVSRNYLVSDWCSMEVQVALYRLFDEHHDVLVLIFLDEIPDCELSDYTRVRKIMKKKTYLKWPKEPEAQMLFWAKLREALKHITTDSEKRRSPLLAEA</sequence>
<keyword evidence="5" id="KW-0812">Transmembrane</keyword>
<evidence type="ECO:0000256" key="8">
    <source>
        <dbReference type="ARBA" id="ARBA00022859"/>
    </source>
</evidence>
<dbReference type="Pfam" id="PF13855">
    <property type="entry name" value="LRR_8"/>
    <property type="match status" value="4"/>
</dbReference>
<dbReference type="Pfam" id="PF00078">
    <property type="entry name" value="RVT_1"/>
    <property type="match status" value="1"/>
</dbReference>
<dbReference type="GO" id="GO:0038023">
    <property type="term" value="F:signaling receptor activity"/>
    <property type="evidence" value="ECO:0007669"/>
    <property type="project" value="TreeGrafter"/>
</dbReference>
<organism evidence="16 17">
    <name type="scientific">Microcaecilia unicolor</name>
    <dbReference type="NCBI Taxonomy" id="1415580"/>
    <lineage>
        <taxon>Eukaryota</taxon>
        <taxon>Metazoa</taxon>
        <taxon>Chordata</taxon>
        <taxon>Craniata</taxon>
        <taxon>Vertebrata</taxon>
        <taxon>Euteleostomi</taxon>
        <taxon>Amphibia</taxon>
        <taxon>Gymnophiona</taxon>
        <taxon>Siphonopidae</taxon>
        <taxon>Microcaecilia</taxon>
    </lineage>
</organism>
<evidence type="ECO:0000256" key="5">
    <source>
        <dbReference type="ARBA" id="ARBA00022692"/>
    </source>
</evidence>
<dbReference type="RefSeq" id="XP_030077228.1">
    <property type="nucleotide sequence ID" value="XM_030221368.1"/>
</dbReference>
<keyword evidence="6" id="KW-0732">Signal</keyword>
<keyword evidence="13" id="KW-0395">Inflammatory response</keyword>
<keyword evidence="4" id="KW-0433">Leucine-rich repeat</keyword>
<dbReference type="InterPro" id="IPR035897">
    <property type="entry name" value="Toll_tir_struct_dom_sf"/>
</dbReference>
<reference evidence="17" key="1">
    <citation type="submission" date="2025-08" db="UniProtKB">
        <authorList>
            <consortium name="RefSeq"/>
        </authorList>
    </citation>
    <scope>IDENTIFICATION</scope>
</reference>
<dbReference type="InParanoid" id="A0A6P7ZHD0"/>
<dbReference type="SUPFAM" id="SSF52058">
    <property type="entry name" value="L domain-like"/>
    <property type="match status" value="3"/>
</dbReference>
<dbReference type="PROSITE" id="PS50104">
    <property type="entry name" value="TIR"/>
    <property type="match status" value="1"/>
</dbReference>
<dbReference type="SUPFAM" id="SSF52200">
    <property type="entry name" value="Toll/Interleukin receptor TIR domain"/>
    <property type="match status" value="1"/>
</dbReference>
<dbReference type="KEGG" id="muo:115481882"/>
<dbReference type="PROSITE" id="PS50878">
    <property type="entry name" value="RT_POL"/>
    <property type="match status" value="1"/>
</dbReference>
<evidence type="ECO:0000256" key="1">
    <source>
        <dbReference type="ARBA" id="ARBA00004479"/>
    </source>
</evidence>
<evidence type="ECO:0000256" key="4">
    <source>
        <dbReference type="ARBA" id="ARBA00022614"/>
    </source>
</evidence>
<dbReference type="GeneID" id="115481882"/>
<evidence type="ECO:0000256" key="2">
    <source>
        <dbReference type="ARBA" id="ARBA00009634"/>
    </source>
</evidence>
<dbReference type="InterPro" id="IPR001611">
    <property type="entry name" value="Leu-rich_rpt"/>
</dbReference>
<dbReference type="GO" id="GO:0002224">
    <property type="term" value="P:toll-like receptor signaling pathway"/>
    <property type="evidence" value="ECO:0007669"/>
    <property type="project" value="TreeGrafter"/>
</dbReference>
<evidence type="ECO:0000256" key="11">
    <source>
        <dbReference type="ARBA" id="ARBA00023170"/>
    </source>
</evidence>
<gene>
    <name evidence="17" type="primary">LOC115481882</name>
</gene>
<dbReference type="CDD" id="cd01650">
    <property type="entry name" value="RT_nLTR_like"/>
    <property type="match status" value="1"/>
</dbReference>
<comment type="subcellular location">
    <subcellularLocation>
        <location evidence="1">Membrane</location>
        <topology evidence="1">Single-pass type I membrane protein</topology>
    </subcellularLocation>
</comment>
<dbReference type="SMART" id="SM00365">
    <property type="entry name" value="LRR_SD22"/>
    <property type="match status" value="10"/>
</dbReference>
<evidence type="ECO:0000256" key="13">
    <source>
        <dbReference type="ARBA" id="ARBA00023198"/>
    </source>
</evidence>
<evidence type="ECO:0000256" key="6">
    <source>
        <dbReference type="ARBA" id="ARBA00022729"/>
    </source>
</evidence>
<dbReference type="PANTHER" id="PTHR24365">
    <property type="entry name" value="TOLL-LIKE RECEPTOR"/>
    <property type="match status" value="1"/>
</dbReference>
<dbReference type="InterPro" id="IPR032675">
    <property type="entry name" value="LRR_dom_sf"/>
</dbReference>
<evidence type="ECO:0000259" key="15">
    <source>
        <dbReference type="PROSITE" id="PS50878"/>
    </source>
</evidence>
<dbReference type="Gene3D" id="3.40.50.10140">
    <property type="entry name" value="Toll/interleukin-1 receptor homology (TIR) domain"/>
    <property type="match status" value="1"/>
</dbReference>
<feature type="domain" description="TIR" evidence="14">
    <location>
        <begin position="1120"/>
        <end position="1263"/>
    </location>
</feature>
<dbReference type="OrthoDB" id="1081807at2759"/>
<keyword evidence="8" id="KW-0391">Immunity</keyword>
<keyword evidence="11" id="KW-0675">Receptor</keyword>
<keyword evidence="10" id="KW-0472">Membrane</keyword>
<dbReference type="InterPro" id="IPR043502">
    <property type="entry name" value="DNA/RNA_pol_sf"/>
</dbReference>
<dbReference type="GO" id="GO:0045087">
    <property type="term" value="P:innate immune response"/>
    <property type="evidence" value="ECO:0007669"/>
    <property type="project" value="UniProtKB-KW"/>
</dbReference>
<protein>
    <submittedName>
        <fullName evidence="17">Toll-like receptor 13</fullName>
    </submittedName>
</protein>
<dbReference type="InterPro" id="IPR003591">
    <property type="entry name" value="Leu-rich_rpt_typical-subtyp"/>
</dbReference>
<dbReference type="GO" id="GO:0005886">
    <property type="term" value="C:plasma membrane"/>
    <property type="evidence" value="ECO:0007669"/>
    <property type="project" value="TreeGrafter"/>
</dbReference>
<dbReference type="PANTHER" id="PTHR24365:SF530">
    <property type="entry name" value="MSTPROX-RELATED"/>
    <property type="match status" value="1"/>
</dbReference>
<evidence type="ECO:0000256" key="12">
    <source>
        <dbReference type="ARBA" id="ARBA00023180"/>
    </source>
</evidence>
<feature type="domain" description="Reverse transcriptase" evidence="15">
    <location>
        <begin position="21"/>
        <end position="293"/>
    </location>
</feature>